<evidence type="ECO:0000313" key="3">
    <source>
        <dbReference type="EMBL" id="NUZ08877.1"/>
    </source>
</evidence>
<accession>A0A7Y6NT55</accession>
<dbReference type="CDD" id="cd07012">
    <property type="entry name" value="PBP2_Bug_TTT"/>
    <property type="match status" value="1"/>
</dbReference>
<dbReference type="AlphaFoldDB" id="A0A7Y6NT55"/>
<comment type="similarity">
    <text evidence="1">Belongs to the UPF0065 (bug) family.</text>
</comment>
<organism evidence="3 4">
    <name type="scientific">Piscinibacter koreensis</name>
    <dbReference type="NCBI Taxonomy" id="2742824"/>
    <lineage>
        <taxon>Bacteria</taxon>
        <taxon>Pseudomonadati</taxon>
        <taxon>Pseudomonadota</taxon>
        <taxon>Betaproteobacteria</taxon>
        <taxon>Burkholderiales</taxon>
        <taxon>Sphaerotilaceae</taxon>
        <taxon>Piscinibacter</taxon>
    </lineage>
</organism>
<dbReference type="Gene3D" id="3.40.190.10">
    <property type="entry name" value="Periplasmic binding protein-like II"/>
    <property type="match status" value="1"/>
</dbReference>
<evidence type="ECO:0000256" key="2">
    <source>
        <dbReference type="SAM" id="SignalP"/>
    </source>
</evidence>
<dbReference type="Proteomes" id="UP000529637">
    <property type="component" value="Unassembled WGS sequence"/>
</dbReference>
<proteinExistence type="inferred from homology"/>
<feature type="chain" id="PRO_5031399840" evidence="2">
    <location>
        <begin position="26"/>
        <end position="323"/>
    </location>
</feature>
<dbReference type="PANTHER" id="PTHR42928:SF5">
    <property type="entry name" value="BLR1237 PROTEIN"/>
    <property type="match status" value="1"/>
</dbReference>
<dbReference type="EMBL" id="JABWMJ010000018">
    <property type="protein sequence ID" value="NUZ08877.1"/>
    <property type="molecule type" value="Genomic_DNA"/>
</dbReference>
<dbReference type="RefSeq" id="WP_176071731.1">
    <property type="nucleotide sequence ID" value="NZ_JABWMJ010000018.1"/>
</dbReference>
<reference evidence="3 4" key="1">
    <citation type="submission" date="2020-06" db="EMBL/GenBank/DDBJ databases">
        <title>Schlegella sp. ID0723 isolated from air conditioner.</title>
        <authorList>
            <person name="Kim D.Y."/>
            <person name="Kim D.-U."/>
        </authorList>
    </citation>
    <scope>NUCLEOTIDE SEQUENCE [LARGE SCALE GENOMIC DNA]</scope>
    <source>
        <strain evidence="3 4">ID0723</strain>
    </source>
</reference>
<dbReference type="SUPFAM" id="SSF53850">
    <property type="entry name" value="Periplasmic binding protein-like II"/>
    <property type="match status" value="1"/>
</dbReference>
<gene>
    <name evidence="3" type="ORF">HQN59_24335</name>
</gene>
<name>A0A7Y6NT55_9BURK</name>
<keyword evidence="4" id="KW-1185">Reference proteome</keyword>
<dbReference type="InterPro" id="IPR042100">
    <property type="entry name" value="Bug_dom1"/>
</dbReference>
<sequence length="323" mass="34085">MLQPSRRALLLATTYVLLQGLPALAQDFPSRPIKFIVPFAAGSITDVSARYYARQLTTLAGQAVIVDNRPGANGLNGVNALLNAPADGYTVLIGTTSTLATNLALYKKLPYDPVADFAPLGMMSTISTVIVTNTQSSIATLQQLIEAAKTAPGKLNYSAGATSYQLMGELFNERSSVKTAFIPYKGSSEALNAVLGQQVDFSVLDMSTALASIKGGKLRALAVAGEQRSSLLPDVPTAAEAGVPGYVASTWVAGVVSAKTPKAELDRLQKWFAQIAAQPETKAFHHGIGADVTAGGPAKLQEIQRQSIEVWKRVAANARIEQL</sequence>
<comment type="caution">
    <text evidence="3">The sequence shown here is derived from an EMBL/GenBank/DDBJ whole genome shotgun (WGS) entry which is preliminary data.</text>
</comment>
<dbReference type="Pfam" id="PF03401">
    <property type="entry name" value="TctC"/>
    <property type="match status" value="1"/>
</dbReference>
<dbReference type="Gene3D" id="3.40.190.150">
    <property type="entry name" value="Bordetella uptake gene, domain 1"/>
    <property type="match status" value="1"/>
</dbReference>
<feature type="signal peptide" evidence="2">
    <location>
        <begin position="1"/>
        <end position="25"/>
    </location>
</feature>
<dbReference type="PIRSF" id="PIRSF017082">
    <property type="entry name" value="YflP"/>
    <property type="match status" value="1"/>
</dbReference>
<evidence type="ECO:0000256" key="1">
    <source>
        <dbReference type="ARBA" id="ARBA00006987"/>
    </source>
</evidence>
<evidence type="ECO:0000313" key="4">
    <source>
        <dbReference type="Proteomes" id="UP000529637"/>
    </source>
</evidence>
<protein>
    <submittedName>
        <fullName evidence="3">Tripartite tricarboxylate transporter substrate binding protein</fullName>
    </submittedName>
</protein>
<dbReference type="InterPro" id="IPR005064">
    <property type="entry name" value="BUG"/>
</dbReference>
<keyword evidence="2" id="KW-0732">Signal</keyword>
<dbReference type="PANTHER" id="PTHR42928">
    <property type="entry name" value="TRICARBOXYLATE-BINDING PROTEIN"/>
    <property type="match status" value="1"/>
</dbReference>